<dbReference type="GO" id="GO:0000155">
    <property type="term" value="F:phosphorelay sensor kinase activity"/>
    <property type="evidence" value="ECO:0007669"/>
    <property type="project" value="TreeGrafter"/>
</dbReference>
<comment type="caution">
    <text evidence="4">The sequence shown here is derived from an EMBL/GenBank/DDBJ whole genome shotgun (WGS) entry which is preliminary data.</text>
</comment>
<dbReference type="Proteomes" id="UP000283522">
    <property type="component" value="Unassembled WGS sequence"/>
</dbReference>
<keyword evidence="3" id="KW-0732">Signal</keyword>
<accession>A0A418PNU9</accession>
<evidence type="ECO:0000256" key="1">
    <source>
        <dbReference type="ARBA" id="ARBA00022553"/>
    </source>
</evidence>
<name>A0A418PNU9_9BACT</name>
<organism evidence="4 5">
    <name type="scientific">Algoriphagus lacus</name>
    <dbReference type="NCBI Taxonomy" id="2056311"/>
    <lineage>
        <taxon>Bacteria</taxon>
        <taxon>Pseudomonadati</taxon>
        <taxon>Bacteroidota</taxon>
        <taxon>Cytophagia</taxon>
        <taxon>Cytophagales</taxon>
        <taxon>Cyclobacteriaceae</taxon>
        <taxon>Algoriphagus</taxon>
    </lineage>
</organism>
<reference evidence="4 5" key="1">
    <citation type="submission" date="2018-09" db="EMBL/GenBank/DDBJ databases">
        <authorList>
            <person name="Wang X."/>
            <person name="Du Z."/>
        </authorList>
    </citation>
    <scope>NUCLEOTIDE SEQUENCE [LARGE SCALE GENOMIC DNA]</scope>
    <source>
        <strain evidence="4 5">N3</strain>
    </source>
</reference>
<protein>
    <recommendedName>
        <fullName evidence="6">Two component regulator three Y domain-containing protein</fullName>
    </recommendedName>
</protein>
<dbReference type="Gene3D" id="2.130.10.10">
    <property type="entry name" value="YVTN repeat-like/Quinoprotein amine dehydrogenase"/>
    <property type="match status" value="3"/>
</dbReference>
<evidence type="ECO:0008006" key="6">
    <source>
        <dbReference type="Google" id="ProtNLM"/>
    </source>
</evidence>
<evidence type="ECO:0000256" key="3">
    <source>
        <dbReference type="SAM" id="SignalP"/>
    </source>
</evidence>
<proteinExistence type="predicted"/>
<dbReference type="SUPFAM" id="SSF63829">
    <property type="entry name" value="Calcium-dependent phosphotriesterase"/>
    <property type="match status" value="2"/>
</dbReference>
<dbReference type="PROSITE" id="PS51257">
    <property type="entry name" value="PROKAR_LIPOPROTEIN"/>
    <property type="match status" value="1"/>
</dbReference>
<evidence type="ECO:0000313" key="4">
    <source>
        <dbReference type="EMBL" id="RIW13426.1"/>
    </source>
</evidence>
<keyword evidence="2" id="KW-1133">Transmembrane helix</keyword>
<feature type="transmembrane region" description="Helical" evidence="2">
    <location>
        <begin position="762"/>
        <end position="783"/>
    </location>
</feature>
<keyword evidence="2" id="KW-0472">Membrane</keyword>
<dbReference type="PANTHER" id="PTHR43547">
    <property type="entry name" value="TWO-COMPONENT HISTIDINE KINASE"/>
    <property type="match status" value="1"/>
</dbReference>
<evidence type="ECO:0000256" key="2">
    <source>
        <dbReference type="SAM" id="Phobius"/>
    </source>
</evidence>
<dbReference type="Pfam" id="PF07494">
    <property type="entry name" value="Reg_prop"/>
    <property type="match status" value="2"/>
</dbReference>
<gene>
    <name evidence="4" type="ORF">D0X99_16785</name>
</gene>
<dbReference type="Gene3D" id="2.60.40.10">
    <property type="entry name" value="Immunoglobulins"/>
    <property type="match status" value="1"/>
</dbReference>
<dbReference type="InterPro" id="IPR013783">
    <property type="entry name" value="Ig-like_fold"/>
</dbReference>
<dbReference type="AlphaFoldDB" id="A0A418PNU9"/>
<keyword evidence="1" id="KW-0597">Phosphoprotein</keyword>
<dbReference type="InterPro" id="IPR015943">
    <property type="entry name" value="WD40/YVTN_repeat-like_dom_sf"/>
</dbReference>
<feature type="chain" id="PRO_5019527347" description="Two component regulator three Y domain-containing protein" evidence="3">
    <location>
        <begin position="30"/>
        <end position="892"/>
    </location>
</feature>
<evidence type="ECO:0000313" key="5">
    <source>
        <dbReference type="Proteomes" id="UP000283522"/>
    </source>
</evidence>
<dbReference type="PANTHER" id="PTHR43547:SF2">
    <property type="entry name" value="HYBRID SIGNAL TRANSDUCTION HISTIDINE KINASE C"/>
    <property type="match status" value="1"/>
</dbReference>
<sequence>MSNRNFLKFSFFLLFAITSCILWEAKSFAQNQSLNKNSVENSNDYVLEIWDNSNGLPQNAVFAMEKDNMGYLWAATEEGLVRLDGTTPKVFDQETYPIMLEQTYYTFFKSKRGIWATADRSIALLQQSILEVIDCSTITEKTWIRAIFETENGELLIGTQSGKIHVWKDNTFSILDFWKPNIELEILSFYPLSSTKLLIGTTRGLYEVDLNLKKSKIVTQDTFVAQKVFGSDTSVFVSSGSGLFRVRENYEMEMIISYDDYRDINPTSLIKDSEDRIWAGSLEKGLLLIEGRNVSRINFPELKNYTVRKIIKERDNIYLGTLGKGLVIVKPAKVKQLKFDSLKEKNVKPIFQANDSSIWIGTKADGIFRIKGDAIQSWTTNDGLIQNGVTTIGSLAGKIYVGSGSGISVIDYKSRKVIETITVENGLKSNYVYAIYQDSKKRLWILTRNGGIHYLDENGLLKLVELPTLYNQTNFISILELKNNQLIIGSMNQGVFWIENEKFTQNQKLPLTPGEDIVYSIYEDEKENLWFGTHGGIIFFKDGRFRSLKKINGLKSRSVYSIIPDPVDGIWITNNFGVQYFSDSELENFKKSTDQNFFLGSTFFNKQMGMPNSEANGLIFPSAVKDYSEKIWIPTVEGVGIIDPSSFSGVPENSSEFIWDELHLGDQSIPIEGDVEIPQGVRMFQISFSLIDFDNPSQYSLFYRMGSKKENWLPIKDQRQLIFNGLKPGKYNLELKILRYGQLETIKTLSIRVIPTFFETTFFLVLLAVSAIFLIYISFQYYFNWKMKNRFEFMVSQRTSELSHTNEKLKDAFTEIEHQNSILKEITWNQSHLIRAPLTKAMGINRILINYPKYTKVGKTKEELEIELLETLNQLDQILKETHSISENLKKP</sequence>
<keyword evidence="5" id="KW-1185">Reference proteome</keyword>
<feature type="signal peptide" evidence="3">
    <location>
        <begin position="1"/>
        <end position="29"/>
    </location>
</feature>
<keyword evidence="2" id="KW-0812">Transmembrane</keyword>
<dbReference type="EMBL" id="QXML01000009">
    <property type="protein sequence ID" value="RIW13426.1"/>
    <property type="molecule type" value="Genomic_DNA"/>
</dbReference>
<dbReference type="InterPro" id="IPR011110">
    <property type="entry name" value="Reg_prop"/>
</dbReference>